<name>A0ABN5GDM0_PSEO1</name>
<evidence type="ECO:0000313" key="1">
    <source>
        <dbReference type="EMBL" id="AUO48972.1"/>
    </source>
</evidence>
<keyword evidence="2" id="KW-1185">Reference proteome</keyword>
<sequence>MSRGLVYRSFLTLRVGMPPGTLRVPLLKGDAERHGLHAHAERGNDHVAGAGISIVPHAPRGNAARDAPRSASGRVTQSVTGCITTQSVGTIRSQGLVYRSFLTLRVGMPPGTLRVPLLKGDAERHGLHAHAERGNDRIHTYRFAHPLVKTPKK</sequence>
<proteinExistence type="predicted"/>
<accession>A0ABN5GDM0</accession>
<organism evidence="1 2">
    <name type="scientific">Pseudomonas ogarae (strain DSM 112162 / CECT 30235 / F113)</name>
    <dbReference type="NCBI Taxonomy" id="1114970"/>
    <lineage>
        <taxon>Bacteria</taxon>
        <taxon>Pseudomonadati</taxon>
        <taxon>Pseudomonadota</taxon>
        <taxon>Gammaproteobacteria</taxon>
        <taxon>Pseudomonadales</taxon>
        <taxon>Pseudomonadaceae</taxon>
        <taxon>Pseudomonas</taxon>
    </lineage>
</organism>
<dbReference type="Proteomes" id="UP000235315">
    <property type="component" value="Chromosome"/>
</dbReference>
<reference evidence="1 2" key="1">
    <citation type="submission" date="2018-01" db="EMBL/GenBank/DDBJ databases">
        <title>Tropical forage species Digitaria eriantha prevents oxidative stress under low temperature conditions by the incorporation of polyhydroxybutyrate-producing endophytic bacteria.</title>
        <authorList>
            <person name="Stritzler M."/>
            <person name="Ayub N."/>
        </authorList>
    </citation>
    <scope>NUCLEOTIDE SEQUENCE [LARGE SCALE GENOMIC DNA]</scope>
    <source>
        <strain evidence="1 2">FR1</strain>
    </source>
</reference>
<evidence type="ECO:0000313" key="2">
    <source>
        <dbReference type="Proteomes" id="UP000235315"/>
    </source>
</evidence>
<protein>
    <submittedName>
        <fullName evidence="1">Uncharacterized protein</fullName>
    </submittedName>
</protein>
<dbReference type="EMBL" id="CP025738">
    <property type="protein sequence ID" value="AUO48972.1"/>
    <property type="molecule type" value="Genomic_DNA"/>
</dbReference>
<gene>
    <name evidence="1" type="ORF">C1C98_27760</name>
</gene>